<evidence type="ECO:0000313" key="8">
    <source>
        <dbReference type="EMBL" id="EAU55918.1"/>
    </source>
</evidence>
<sequence length="275" mass="30216">MAILHRYIIAALIGLITAPAVAAASDNIDGKALYAKNCASCHGASGGISPMGKSLKPYPARNHRAIAKYASRNELRRIITNGVEGTSMTPKKYSLDPLQIEAVIDYIRTFEYTPDLVNGKKRFEAVCSGCHGMDGRAKTGVGAKNLVYSNLDLKGIVHTMRYGRPGTLMTSKRHQLSNTDIADIANYVYSLRHLASAKEGRKLYAKNCATCHATPASIKLFGNAAAKRSIRDMDDRELDLRIRHGRHVDRAGEHIAHLSDDDIQDLIAYIRQQVK</sequence>
<feature type="domain" description="Cytochrome c" evidence="7">
    <location>
        <begin position="114"/>
        <end position="192"/>
    </location>
</feature>
<dbReference type="InterPro" id="IPR036909">
    <property type="entry name" value="Cyt_c-like_dom_sf"/>
</dbReference>
<dbReference type="RefSeq" id="WP_009851064.1">
    <property type="nucleotide sequence ID" value="NZ_DS022295.1"/>
</dbReference>
<dbReference type="Pfam" id="PF13442">
    <property type="entry name" value="Cytochrome_CBB3"/>
    <property type="match status" value="3"/>
</dbReference>
<feature type="signal peptide" evidence="5">
    <location>
        <begin position="1"/>
        <end position="22"/>
    </location>
</feature>
<keyword evidence="5" id="KW-0732">Signal</keyword>
<dbReference type="InterPro" id="IPR050597">
    <property type="entry name" value="Cytochrome_c_Oxidase_Subunit"/>
</dbReference>
<keyword evidence="3 4" id="KW-0408">Iron</keyword>
<feature type="domain" description="Cytochrome c" evidence="7">
    <location>
        <begin position="25"/>
        <end position="111"/>
    </location>
</feature>
<keyword evidence="9" id="KW-1185">Reference proteome</keyword>
<organism evidence="8 9">
    <name type="scientific">Mariprofundus ferrooxydans PV-1</name>
    <dbReference type="NCBI Taxonomy" id="314345"/>
    <lineage>
        <taxon>Bacteria</taxon>
        <taxon>Pseudomonadati</taxon>
        <taxon>Pseudomonadota</taxon>
        <taxon>Candidatius Mariprofundia</taxon>
        <taxon>Mariprofundales</taxon>
        <taxon>Mariprofundaceae</taxon>
        <taxon>Mariprofundus</taxon>
    </lineage>
</organism>
<dbReference type="HOGENOM" id="CLU_1011214_0_0_0"/>
<proteinExistence type="predicted"/>
<dbReference type="Gene3D" id="1.10.760.10">
    <property type="entry name" value="Cytochrome c-like domain"/>
    <property type="match status" value="3"/>
</dbReference>
<dbReference type="eggNOG" id="COG2010">
    <property type="taxonomic scope" value="Bacteria"/>
</dbReference>
<evidence type="ECO:0000256" key="4">
    <source>
        <dbReference type="PROSITE-ProRule" id="PRU00433"/>
    </source>
</evidence>
<name>Q0F3M3_9PROT</name>
<dbReference type="OrthoDB" id="9809720at2"/>
<dbReference type="GO" id="GO:0009055">
    <property type="term" value="F:electron transfer activity"/>
    <property type="evidence" value="ECO:0007669"/>
    <property type="project" value="InterPro"/>
</dbReference>
<evidence type="ECO:0000256" key="3">
    <source>
        <dbReference type="ARBA" id="ARBA00023004"/>
    </source>
</evidence>
<dbReference type="GO" id="GO:0020037">
    <property type="term" value="F:heme binding"/>
    <property type="evidence" value="ECO:0007669"/>
    <property type="project" value="InterPro"/>
</dbReference>
<dbReference type="EMBL" id="AATS01000001">
    <property type="protein sequence ID" value="EAU55918.1"/>
    <property type="molecule type" value="Genomic_DNA"/>
</dbReference>
<feature type="domain" description="Cytochrome c" evidence="7">
    <location>
        <begin position="195"/>
        <end position="274"/>
    </location>
</feature>
<evidence type="ECO:0000256" key="1">
    <source>
        <dbReference type="ARBA" id="ARBA00022617"/>
    </source>
</evidence>
<feature type="chain" id="PRO_5004171550" evidence="5">
    <location>
        <begin position="23"/>
        <end position="275"/>
    </location>
</feature>
<dbReference type="AlphaFoldDB" id="Q0F3M3"/>
<gene>
    <name evidence="8" type="ORF">SPV1_03838</name>
</gene>
<evidence type="ECO:0000313" key="9">
    <source>
        <dbReference type="Proteomes" id="UP000005297"/>
    </source>
</evidence>
<evidence type="ECO:0000259" key="7">
    <source>
        <dbReference type="PROSITE" id="PS51007"/>
    </source>
</evidence>
<dbReference type="PANTHER" id="PTHR33751">
    <property type="entry name" value="CBB3-TYPE CYTOCHROME C OXIDASE SUBUNIT FIXP"/>
    <property type="match status" value="1"/>
</dbReference>
<dbReference type="InParanoid" id="Q0F3M3"/>
<evidence type="ECO:0000259" key="6">
    <source>
        <dbReference type="PROSITE" id="PS50056"/>
    </source>
</evidence>
<protein>
    <submittedName>
        <fullName evidence="8">Putative cytochrome c</fullName>
    </submittedName>
</protein>
<dbReference type="SUPFAM" id="SSF46626">
    <property type="entry name" value="Cytochrome c"/>
    <property type="match status" value="3"/>
</dbReference>
<keyword evidence="1 4" id="KW-0349">Heme</keyword>
<dbReference type="GO" id="GO:0046872">
    <property type="term" value="F:metal ion binding"/>
    <property type="evidence" value="ECO:0007669"/>
    <property type="project" value="UniProtKB-KW"/>
</dbReference>
<dbReference type="PROSITE" id="PS50056">
    <property type="entry name" value="TYR_PHOSPHATASE_2"/>
    <property type="match status" value="1"/>
</dbReference>
<dbReference type="PANTHER" id="PTHR33751:SF1">
    <property type="entry name" value="CBB3-TYPE CYTOCHROME C OXIDASE SUBUNIT FIXP"/>
    <property type="match status" value="1"/>
</dbReference>
<dbReference type="InterPro" id="IPR009056">
    <property type="entry name" value="Cyt_c-like_dom"/>
</dbReference>
<feature type="domain" description="Tyrosine specific protein phosphatases" evidence="6">
    <location>
        <begin position="101"/>
        <end position="175"/>
    </location>
</feature>
<dbReference type="InterPro" id="IPR000387">
    <property type="entry name" value="Tyr_Pase_dom"/>
</dbReference>
<keyword evidence="2 4" id="KW-0479">Metal-binding</keyword>
<dbReference type="PROSITE" id="PS51007">
    <property type="entry name" value="CYTC"/>
    <property type="match status" value="3"/>
</dbReference>
<dbReference type="STRING" id="314344.AL013_03945"/>
<reference evidence="8 9" key="1">
    <citation type="submission" date="2006-09" db="EMBL/GenBank/DDBJ databases">
        <authorList>
            <person name="Emerson D."/>
            <person name="Ferriera S."/>
            <person name="Johnson J."/>
            <person name="Kravitz S."/>
            <person name="Halpern A."/>
            <person name="Remington K."/>
            <person name="Beeson K."/>
            <person name="Tran B."/>
            <person name="Rogers Y.-H."/>
            <person name="Friedman R."/>
            <person name="Venter J.C."/>
        </authorList>
    </citation>
    <scope>NUCLEOTIDE SEQUENCE [LARGE SCALE GENOMIC DNA]</scope>
    <source>
        <strain evidence="8 9">PV-1</strain>
    </source>
</reference>
<accession>Q0F3M3</accession>
<comment type="caution">
    <text evidence="8">The sequence shown here is derived from an EMBL/GenBank/DDBJ whole genome shotgun (WGS) entry which is preliminary data.</text>
</comment>
<dbReference type="Proteomes" id="UP000005297">
    <property type="component" value="Unassembled WGS sequence"/>
</dbReference>
<evidence type="ECO:0000256" key="2">
    <source>
        <dbReference type="ARBA" id="ARBA00022723"/>
    </source>
</evidence>
<evidence type="ECO:0000256" key="5">
    <source>
        <dbReference type="SAM" id="SignalP"/>
    </source>
</evidence>